<evidence type="ECO:0000256" key="2">
    <source>
        <dbReference type="SAM" id="SignalP"/>
    </source>
</evidence>
<gene>
    <name evidence="3" type="ORF">Pla108_32530</name>
</gene>
<feature type="chain" id="PRO_5022977208" evidence="2">
    <location>
        <begin position="20"/>
        <end position="130"/>
    </location>
</feature>
<sequence precursor="true">MRSTLIPLFAALLATTVVATDATAAGRASRSATWTRISNPFLAPLSTRLANDRLGFPVLATDTAVTPPLAAPSSLAAPTQTATAPAAPLEPITSVSESVTAEFTPLSVTTRPTYRPRVRSPFRPPPRPPF</sequence>
<feature type="signal peptide" evidence="2">
    <location>
        <begin position="1"/>
        <end position="19"/>
    </location>
</feature>
<evidence type="ECO:0000313" key="4">
    <source>
        <dbReference type="Proteomes" id="UP000317421"/>
    </source>
</evidence>
<keyword evidence="4" id="KW-1185">Reference proteome</keyword>
<evidence type="ECO:0000313" key="3">
    <source>
        <dbReference type="EMBL" id="TWT96166.1"/>
    </source>
</evidence>
<feature type="region of interest" description="Disordered" evidence="1">
    <location>
        <begin position="106"/>
        <end position="130"/>
    </location>
</feature>
<name>A0A5C6A9P6_9BACT</name>
<feature type="region of interest" description="Disordered" evidence="1">
    <location>
        <begin position="69"/>
        <end position="91"/>
    </location>
</feature>
<keyword evidence="2" id="KW-0732">Signal</keyword>
<comment type="caution">
    <text evidence="3">The sequence shown here is derived from an EMBL/GenBank/DDBJ whole genome shotgun (WGS) entry which is preliminary data.</text>
</comment>
<evidence type="ECO:0000256" key="1">
    <source>
        <dbReference type="SAM" id="MobiDB-lite"/>
    </source>
</evidence>
<reference evidence="3 4" key="1">
    <citation type="submission" date="2019-02" db="EMBL/GenBank/DDBJ databases">
        <title>Deep-cultivation of Planctomycetes and their phenomic and genomic characterization uncovers novel biology.</title>
        <authorList>
            <person name="Wiegand S."/>
            <person name="Jogler M."/>
            <person name="Boedeker C."/>
            <person name="Pinto D."/>
            <person name="Vollmers J."/>
            <person name="Rivas-Marin E."/>
            <person name="Kohn T."/>
            <person name="Peeters S.H."/>
            <person name="Heuer A."/>
            <person name="Rast P."/>
            <person name="Oberbeckmann S."/>
            <person name="Bunk B."/>
            <person name="Jeske O."/>
            <person name="Meyerdierks A."/>
            <person name="Storesund J.E."/>
            <person name="Kallscheuer N."/>
            <person name="Luecker S."/>
            <person name="Lage O.M."/>
            <person name="Pohl T."/>
            <person name="Merkel B.J."/>
            <person name="Hornburger P."/>
            <person name="Mueller R.-W."/>
            <person name="Bruemmer F."/>
            <person name="Labrenz M."/>
            <person name="Spormann A.M."/>
            <person name="Op Den Camp H."/>
            <person name="Overmann J."/>
            <person name="Amann R."/>
            <person name="Jetten M.S.M."/>
            <person name="Mascher T."/>
            <person name="Medema M.H."/>
            <person name="Devos D.P."/>
            <person name="Kaster A.-K."/>
            <person name="Ovreas L."/>
            <person name="Rohde M."/>
            <person name="Galperin M.Y."/>
            <person name="Jogler C."/>
        </authorList>
    </citation>
    <scope>NUCLEOTIDE SEQUENCE [LARGE SCALE GENOMIC DNA]</scope>
    <source>
        <strain evidence="3 4">Pla108</strain>
    </source>
</reference>
<dbReference type="AlphaFoldDB" id="A0A5C6A9P6"/>
<proteinExistence type="predicted"/>
<dbReference type="Proteomes" id="UP000317421">
    <property type="component" value="Unassembled WGS sequence"/>
</dbReference>
<protein>
    <submittedName>
        <fullName evidence="3">Uncharacterized protein</fullName>
    </submittedName>
</protein>
<accession>A0A5C6A9P6</accession>
<dbReference type="EMBL" id="SJPR01000004">
    <property type="protein sequence ID" value="TWT96166.1"/>
    <property type="molecule type" value="Genomic_DNA"/>
</dbReference>
<organism evidence="3 4">
    <name type="scientific">Botrimarina colliarenosi</name>
    <dbReference type="NCBI Taxonomy" id="2528001"/>
    <lineage>
        <taxon>Bacteria</taxon>
        <taxon>Pseudomonadati</taxon>
        <taxon>Planctomycetota</taxon>
        <taxon>Planctomycetia</taxon>
        <taxon>Pirellulales</taxon>
        <taxon>Lacipirellulaceae</taxon>
        <taxon>Botrimarina</taxon>
    </lineage>
</organism>
<feature type="compositionally biased region" description="Low complexity" evidence="1">
    <location>
        <begin position="69"/>
        <end position="89"/>
    </location>
</feature>